<proteinExistence type="predicted"/>
<organism evidence="2 3">
    <name type="scientific">Rubellimicrobium aerolatum</name>
    <dbReference type="NCBI Taxonomy" id="490979"/>
    <lineage>
        <taxon>Bacteria</taxon>
        <taxon>Pseudomonadati</taxon>
        <taxon>Pseudomonadota</taxon>
        <taxon>Alphaproteobacteria</taxon>
        <taxon>Rhodobacterales</taxon>
        <taxon>Roseobacteraceae</taxon>
        <taxon>Rubellimicrobium</taxon>
    </lineage>
</organism>
<evidence type="ECO:0000313" key="3">
    <source>
        <dbReference type="Proteomes" id="UP001596056"/>
    </source>
</evidence>
<dbReference type="RefSeq" id="WP_209841284.1">
    <property type="nucleotide sequence ID" value="NZ_JAGGJP010000010.1"/>
</dbReference>
<name>A0ABW0SCT2_9RHOB</name>
<dbReference type="Proteomes" id="UP001596056">
    <property type="component" value="Unassembled WGS sequence"/>
</dbReference>
<reference evidence="3" key="1">
    <citation type="journal article" date="2019" name="Int. J. Syst. Evol. Microbiol.">
        <title>The Global Catalogue of Microorganisms (GCM) 10K type strain sequencing project: providing services to taxonomists for standard genome sequencing and annotation.</title>
        <authorList>
            <consortium name="The Broad Institute Genomics Platform"/>
            <consortium name="The Broad Institute Genome Sequencing Center for Infectious Disease"/>
            <person name="Wu L."/>
            <person name="Ma J."/>
        </authorList>
    </citation>
    <scope>NUCLEOTIDE SEQUENCE [LARGE SCALE GENOMIC DNA]</scope>
    <source>
        <strain evidence="3">KACC 11588</strain>
    </source>
</reference>
<evidence type="ECO:0000256" key="1">
    <source>
        <dbReference type="SAM" id="MobiDB-lite"/>
    </source>
</evidence>
<keyword evidence="3" id="KW-1185">Reference proteome</keyword>
<feature type="region of interest" description="Disordered" evidence="1">
    <location>
        <begin position="97"/>
        <end position="116"/>
    </location>
</feature>
<accession>A0ABW0SCT2</accession>
<evidence type="ECO:0000313" key="2">
    <source>
        <dbReference type="EMBL" id="MFC5566783.1"/>
    </source>
</evidence>
<sequence length="116" mass="12884">MRHPVTPDGRYFVVRGRLWRMSDPSLDPATREALVRDLMSARRAVRDAKGDAQALRDARARVDAAKRALGERGPVWWTDGAPDLNRRMARTTPYADWFASLPHPSQGGGPPCAAHP</sequence>
<gene>
    <name evidence="2" type="ORF">ACFPOC_10200</name>
</gene>
<dbReference type="EMBL" id="JBHSNA010000007">
    <property type="protein sequence ID" value="MFC5566783.1"/>
    <property type="molecule type" value="Genomic_DNA"/>
</dbReference>
<protein>
    <submittedName>
        <fullName evidence="2">Uncharacterized protein</fullName>
    </submittedName>
</protein>
<comment type="caution">
    <text evidence="2">The sequence shown here is derived from an EMBL/GenBank/DDBJ whole genome shotgun (WGS) entry which is preliminary data.</text>
</comment>